<proteinExistence type="inferred from homology"/>
<dbReference type="GO" id="GO:0015934">
    <property type="term" value="C:large ribosomal subunit"/>
    <property type="evidence" value="ECO:0007669"/>
    <property type="project" value="InterPro"/>
</dbReference>
<keyword evidence="2" id="KW-0689">Ribosomal protein</keyword>
<accession>A0A0F9TAC3</accession>
<evidence type="ECO:0000256" key="3">
    <source>
        <dbReference type="ARBA" id="ARBA00023274"/>
    </source>
</evidence>
<gene>
    <name evidence="5" type="ORF">LCGC14_0753300</name>
</gene>
<dbReference type="GO" id="GO:0006412">
    <property type="term" value="P:translation"/>
    <property type="evidence" value="ECO:0007669"/>
    <property type="project" value="InterPro"/>
</dbReference>
<dbReference type="AlphaFoldDB" id="A0A0F9TAC3"/>
<evidence type="ECO:0000256" key="4">
    <source>
        <dbReference type="SAM" id="MobiDB-lite"/>
    </source>
</evidence>
<sequence length="58" mass="6704">MAVPKQRKTRSKRNMRKAHYKPKNVTLVECPQCHEQKLPHHVCSNCGSYKGKQAVEVD</sequence>
<dbReference type="InterPro" id="IPR044957">
    <property type="entry name" value="Ribosomal_bL32_bact"/>
</dbReference>
<evidence type="ECO:0008006" key="6">
    <source>
        <dbReference type="Google" id="ProtNLM"/>
    </source>
</evidence>
<dbReference type="PANTHER" id="PTHR35534:SF1">
    <property type="entry name" value="LARGE RIBOSOMAL SUBUNIT PROTEIN BL32"/>
    <property type="match status" value="1"/>
</dbReference>
<feature type="region of interest" description="Disordered" evidence="4">
    <location>
        <begin position="1"/>
        <end position="20"/>
    </location>
</feature>
<dbReference type="Pfam" id="PF01783">
    <property type="entry name" value="Ribosomal_L32p"/>
    <property type="match status" value="1"/>
</dbReference>
<evidence type="ECO:0000256" key="2">
    <source>
        <dbReference type="ARBA" id="ARBA00022980"/>
    </source>
</evidence>
<organism evidence="5">
    <name type="scientific">marine sediment metagenome</name>
    <dbReference type="NCBI Taxonomy" id="412755"/>
    <lineage>
        <taxon>unclassified sequences</taxon>
        <taxon>metagenomes</taxon>
        <taxon>ecological metagenomes</taxon>
    </lineage>
</organism>
<dbReference type="InterPro" id="IPR011332">
    <property type="entry name" value="Ribosomal_zn-bd"/>
</dbReference>
<comment type="similarity">
    <text evidence="1">Belongs to the bacterial ribosomal protein bL32 family.</text>
</comment>
<evidence type="ECO:0000313" key="5">
    <source>
        <dbReference type="EMBL" id="KKN38453.1"/>
    </source>
</evidence>
<dbReference type="EMBL" id="LAZR01001827">
    <property type="protein sequence ID" value="KKN38453.1"/>
    <property type="molecule type" value="Genomic_DNA"/>
</dbReference>
<evidence type="ECO:0000256" key="1">
    <source>
        <dbReference type="ARBA" id="ARBA00008560"/>
    </source>
</evidence>
<dbReference type="NCBIfam" id="TIGR01031">
    <property type="entry name" value="rpmF_bact"/>
    <property type="match status" value="1"/>
</dbReference>
<reference evidence="5" key="1">
    <citation type="journal article" date="2015" name="Nature">
        <title>Complex archaea that bridge the gap between prokaryotes and eukaryotes.</title>
        <authorList>
            <person name="Spang A."/>
            <person name="Saw J.H."/>
            <person name="Jorgensen S.L."/>
            <person name="Zaremba-Niedzwiedzka K."/>
            <person name="Martijn J."/>
            <person name="Lind A.E."/>
            <person name="van Eijk R."/>
            <person name="Schleper C."/>
            <person name="Guy L."/>
            <person name="Ettema T.J."/>
        </authorList>
    </citation>
    <scope>NUCLEOTIDE SEQUENCE</scope>
</reference>
<dbReference type="PANTHER" id="PTHR35534">
    <property type="entry name" value="50S RIBOSOMAL PROTEIN L32"/>
    <property type="match status" value="1"/>
</dbReference>
<dbReference type="GO" id="GO:0003735">
    <property type="term" value="F:structural constituent of ribosome"/>
    <property type="evidence" value="ECO:0007669"/>
    <property type="project" value="InterPro"/>
</dbReference>
<name>A0A0F9TAC3_9ZZZZ</name>
<dbReference type="HAMAP" id="MF_00340">
    <property type="entry name" value="Ribosomal_bL32"/>
    <property type="match status" value="1"/>
</dbReference>
<dbReference type="SUPFAM" id="SSF57829">
    <property type="entry name" value="Zn-binding ribosomal proteins"/>
    <property type="match status" value="1"/>
</dbReference>
<protein>
    <recommendedName>
        <fullName evidence="6">50S ribosomal protein L32</fullName>
    </recommendedName>
</protein>
<keyword evidence="3" id="KW-0687">Ribonucleoprotein</keyword>
<comment type="caution">
    <text evidence="5">The sequence shown here is derived from an EMBL/GenBank/DDBJ whole genome shotgun (WGS) entry which is preliminary data.</text>
</comment>
<dbReference type="InterPro" id="IPR002677">
    <property type="entry name" value="Ribosomal_bL32"/>
</dbReference>